<dbReference type="InterPro" id="IPR011013">
    <property type="entry name" value="Gal_mutarotase_sf_dom"/>
</dbReference>
<evidence type="ECO:0000256" key="2">
    <source>
        <dbReference type="ARBA" id="ARBA00006206"/>
    </source>
</evidence>
<dbReference type="GO" id="GO:0006006">
    <property type="term" value="P:glucose metabolic process"/>
    <property type="evidence" value="ECO:0007669"/>
    <property type="project" value="TreeGrafter"/>
</dbReference>
<proteinExistence type="inferred from homology"/>
<dbReference type="GO" id="GO:0030246">
    <property type="term" value="F:carbohydrate binding"/>
    <property type="evidence" value="ECO:0007669"/>
    <property type="project" value="InterPro"/>
</dbReference>
<comment type="caution">
    <text evidence="9">The sequence shown here is derived from an EMBL/GenBank/DDBJ whole genome shotgun (WGS) entry which is preliminary data.</text>
</comment>
<gene>
    <name evidence="9" type="ORF">EL18_01936</name>
</gene>
<dbReference type="InterPro" id="IPR014718">
    <property type="entry name" value="GH-type_carb-bd"/>
</dbReference>
<feature type="binding site" evidence="8">
    <location>
        <begin position="78"/>
        <end position="79"/>
    </location>
    <ligand>
        <name>beta-D-galactose</name>
        <dbReference type="ChEBI" id="CHEBI:27667"/>
    </ligand>
</feature>
<dbReference type="InterPro" id="IPR047215">
    <property type="entry name" value="Galactose_mutarotase-like"/>
</dbReference>
<evidence type="ECO:0000256" key="8">
    <source>
        <dbReference type="PIRSR" id="PIRSR005096-3"/>
    </source>
</evidence>
<feature type="binding site" evidence="7">
    <location>
        <position position="237"/>
    </location>
    <ligand>
        <name>beta-D-galactose</name>
        <dbReference type="ChEBI" id="CHEBI:27667"/>
    </ligand>
</feature>
<evidence type="ECO:0000256" key="1">
    <source>
        <dbReference type="ARBA" id="ARBA00005028"/>
    </source>
</evidence>
<dbReference type="SUPFAM" id="SSF74650">
    <property type="entry name" value="Galactose mutarotase-like"/>
    <property type="match status" value="1"/>
</dbReference>
<accession>A0A084UD59</accession>
<dbReference type="InterPro" id="IPR015443">
    <property type="entry name" value="Aldose_1-epimerase"/>
</dbReference>
<comment type="catalytic activity">
    <reaction evidence="5">
        <text>alpha-D-glucose = beta-D-glucose</text>
        <dbReference type="Rhea" id="RHEA:10264"/>
        <dbReference type="ChEBI" id="CHEBI:15903"/>
        <dbReference type="ChEBI" id="CHEBI:17925"/>
        <dbReference type="EC" id="5.1.3.3"/>
    </reaction>
</comment>
<evidence type="ECO:0000256" key="4">
    <source>
        <dbReference type="ARBA" id="ARBA00023277"/>
    </source>
</evidence>
<feature type="active site" description="Proton donor" evidence="6">
    <location>
        <position position="174"/>
    </location>
</feature>
<dbReference type="PANTHER" id="PTHR10091:SF0">
    <property type="entry name" value="GALACTOSE MUTAROTASE"/>
    <property type="match status" value="1"/>
</dbReference>
<dbReference type="EMBL" id="JMQM01000001">
    <property type="protein sequence ID" value="KFB10895.1"/>
    <property type="molecule type" value="Genomic_DNA"/>
</dbReference>
<evidence type="ECO:0000256" key="5">
    <source>
        <dbReference type="PIRNR" id="PIRNR005096"/>
    </source>
</evidence>
<dbReference type="GO" id="GO:0004034">
    <property type="term" value="F:aldose 1-epimerase activity"/>
    <property type="evidence" value="ECO:0007669"/>
    <property type="project" value="UniProtKB-EC"/>
</dbReference>
<feature type="active site" description="Proton acceptor" evidence="6">
    <location>
        <position position="302"/>
    </location>
</feature>
<dbReference type="STRING" id="472175.EL18_01936"/>
<evidence type="ECO:0000313" key="9">
    <source>
        <dbReference type="EMBL" id="KFB10895.1"/>
    </source>
</evidence>
<keyword evidence="10" id="KW-1185">Reference proteome</keyword>
<feature type="binding site" evidence="8">
    <location>
        <begin position="174"/>
        <end position="176"/>
    </location>
    <ligand>
        <name>beta-D-galactose</name>
        <dbReference type="ChEBI" id="CHEBI:27667"/>
    </ligand>
</feature>
<dbReference type="Proteomes" id="UP000053675">
    <property type="component" value="Unassembled WGS sequence"/>
</dbReference>
<dbReference type="PANTHER" id="PTHR10091">
    <property type="entry name" value="ALDOSE-1-EPIMERASE"/>
    <property type="match status" value="1"/>
</dbReference>
<dbReference type="RefSeq" id="WP_244444545.1">
    <property type="nucleotide sequence ID" value="NZ_JMQM01000001.1"/>
</dbReference>
<dbReference type="EC" id="5.1.3.3" evidence="5"/>
<organism evidence="9 10">
    <name type="scientific">Nitratireductor basaltis</name>
    <dbReference type="NCBI Taxonomy" id="472175"/>
    <lineage>
        <taxon>Bacteria</taxon>
        <taxon>Pseudomonadati</taxon>
        <taxon>Pseudomonadota</taxon>
        <taxon>Alphaproteobacteria</taxon>
        <taxon>Hyphomicrobiales</taxon>
        <taxon>Phyllobacteriaceae</taxon>
        <taxon>Nitratireductor</taxon>
    </lineage>
</organism>
<dbReference type="NCBIfam" id="NF008277">
    <property type="entry name" value="PRK11055.1"/>
    <property type="match status" value="1"/>
</dbReference>
<protein>
    <recommendedName>
        <fullName evidence="5">Aldose 1-epimerase</fullName>
        <ecNumber evidence="5">5.1.3.3</ecNumber>
    </recommendedName>
</protein>
<keyword evidence="3 5" id="KW-0413">Isomerase</keyword>
<keyword evidence="4 5" id="KW-0119">Carbohydrate metabolism</keyword>
<dbReference type="InterPro" id="IPR008183">
    <property type="entry name" value="Aldose_1/G6P_1-epimerase"/>
</dbReference>
<comment type="similarity">
    <text evidence="2 5">Belongs to the aldose epimerase family.</text>
</comment>
<dbReference type="CDD" id="cd09019">
    <property type="entry name" value="galactose_mutarotase_like"/>
    <property type="match status" value="1"/>
</dbReference>
<comment type="pathway">
    <text evidence="1 5">Carbohydrate metabolism; hexose metabolism.</text>
</comment>
<dbReference type="PATRIC" id="fig|472175.3.peg.1942"/>
<dbReference type="GO" id="GO:0033499">
    <property type="term" value="P:galactose catabolic process via UDP-galactose, Leloir pathway"/>
    <property type="evidence" value="ECO:0007669"/>
    <property type="project" value="TreeGrafter"/>
</dbReference>
<name>A0A084UD59_9HYPH</name>
<dbReference type="AlphaFoldDB" id="A0A084UD59"/>
<evidence type="ECO:0000256" key="3">
    <source>
        <dbReference type="ARBA" id="ARBA00023235"/>
    </source>
</evidence>
<reference evidence="9 10" key="1">
    <citation type="submission" date="2014-05" db="EMBL/GenBank/DDBJ databases">
        <title>Draft Genome Sequence of Nitratireductor basaltis Strain UMTGB225, A Marine Bacterium Isolated from Green Barrel Tunicate.</title>
        <authorList>
            <person name="Gan H.Y."/>
        </authorList>
    </citation>
    <scope>NUCLEOTIDE SEQUENCE [LARGE SCALE GENOMIC DNA]</scope>
    <source>
        <strain evidence="9 10">UMTGB225</strain>
    </source>
</reference>
<dbReference type="eggNOG" id="COG2017">
    <property type="taxonomic scope" value="Bacteria"/>
</dbReference>
<evidence type="ECO:0000256" key="6">
    <source>
        <dbReference type="PIRSR" id="PIRSR005096-1"/>
    </source>
</evidence>
<dbReference type="UniPathway" id="UPA00242"/>
<sequence>MAVEISRFAEHEGKDVLQAVIESESGTRISVLSYGALIRDWQVPVAGGMRSVVLGFEEFEHYPAHSRYFGAIAGRVANRVAGGRFTLNGREYQLDQNQGDNHLHGGSAGIGKQIWLMEPLAENGVRLTYTSADGEMGYPGSLDIVVEYRLDGNRLRIEFEAMASEATPVNLVQHNYFNLMGGGDVLDHRLFLRANAYTPVDETLIPTGEITPVSNRKFDFRNPRVMRDAAGIAQEFDHNLVLDTGRTAEDPAVILVAPDDSLTLKLFTDQPGLQLYNGSKLDVPVPGLNGVRYGRHAGLCLEDQKFPDAVNNPHFPNTIVTPDAPYRHWCEIEIA</sequence>
<evidence type="ECO:0000313" key="10">
    <source>
        <dbReference type="Proteomes" id="UP000053675"/>
    </source>
</evidence>
<dbReference type="PIRSF" id="PIRSF005096">
    <property type="entry name" value="GALM"/>
    <property type="match status" value="1"/>
</dbReference>
<evidence type="ECO:0000256" key="7">
    <source>
        <dbReference type="PIRSR" id="PIRSR005096-2"/>
    </source>
</evidence>
<dbReference type="Gene3D" id="2.70.98.10">
    <property type="match status" value="1"/>
</dbReference>
<dbReference type="Pfam" id="PF01263">
    <property type="entry name" value="Aldose_epim"/>
    <property type="match status" value="1"/>
</dbReference>